<reference evidence="1 2" key="1">
    <citation type="submission" date="2017-03" db="EMBL/GenBank/DDBJ databases">
        <authorList>
            <person name="Afonso C.L."/>
            <person name="Miller P.J."/>
            <person name="Scott M.A."/>
            <person name="Spackman E."/>
            <person name="Goraichik I."/>
            <person name="Dimitrov K.M."/>
            <person name="Suarez D.L."/>
            <person name="Swayne D.E."/>
        </authorList>
    </citation>
    <scope>NUCLEOTIDE SEQUENCE [LARGE SCALE GENOMIC DNA]</scope>
    <source>
        <strain evidence="1 2">CECT 8287</strain>
    </source>
</reference>
<dbReference type="AlphaFoldDB" id="A0A1Y5RXV0"/>
<organism evidence="1 2">
    <name type="scientific">Roseovarius litorisediminis</name>
    <dbReference type="NCBI Taxonomy" id="1312363"/>
    <lineage>
        <taxon>Bacteria</taxon>
        <taxon>Pseudomonadati</taxon>
        <taxon>Pseudomonadota</taxon>
        <taxon>Alphaproteobacteria</taxon>
        <taxon>Rhodobacterales</taxon>
        <taxon>Roseobacteraceae</taxon>
        <taxon>Roseovarius</taxon>
    </lineage>
</organism>
<proteinExistence type="predicted"/>
<accession>A0A1Y5RXV0</accession>
<dbReference type="RefSeq" id="WP_085891531.1">
    <property type="nucleotide sequence ID" value="NZ_FWFL01000003.1"/>
</dbReference>
<protein>
    <recommendedName>
        <fullName evidence="3">DUF3833 domain-containing protein</fullName>
    </recommendedName>
</protein>
<dbReference type="EMBL" id="FWFL01000003">
    <property type="protein sequence ID" value="SLN27857.1"/>
    <property type="molecule type" value="Genomic_DNA"/>
</dbReference>
<dbReference type="Pfam" id="PF12915">
    <property type="entry name" value="DUF3833"/>
    <property type="match status" value="1"/>
</dbReference>
<dbReference type="OrthoDB" id="5296954at2"/>
<sequence>MQTLTVLLLLSVAAFLAKTLLLSFRAQSPDDYSDTGPDLDLKKHLSGSILSEGLIYGPAGRMTNSFVAEMQGDWSGDSGTLTEDFTYSNGRRQRRKWYLKTGPGNRFTATADDIKGVAQGVVSGTTVMLRYKIILPKEAGGYTLNATDWMYLTENGIIMNRSEMRLFGIKVAELIATMRPDTAAKP</sequence>
<dbReference type="InterPro" id="IPR024409">
    <property type="entry name" value="DUF3833"/>
</dbReference>
<keyword evidence="2" id="KW-1185">Reference proteome</keyword>
<evidence type="ECO:0008006" key="3">
    <source>
        <dbReference type="Google" id="ProtNLM"/>
    </source>
</evidence>
<evidence type="ECO:0000313" key="1">
    <source>
        <dbReference type="EMBL" id="SLN27857.1"/>
    </source>
</evidence>
<gene>
    <name evidence="1" type="ORF">PEL8287_01257</name>
</gene>
<dbReference type="Proteomes" id="UP000193827">
    <property type="component" value="Unassembled WGS sequence"/>
</dbReference>
<name>A0A1Y5RXV0_9RHOB</name>
<evidence type="ECO:0000313" key="2">
    <source>
        <dbReference type="Proteomes" id="UP000193827"/>
    </source>
</evidence>